<dbReference type="Proteomes" id="UP000494329">
    <property type="component" value="Unassembled WGS sequence"/>
</dbReference>
<accession>A0A6J5E6F4</accession>
<reference evidence="2 3" key="1">
    <citation type="submission" date="2020-04" db="EMBL/GenBank/DDBJ databases">
        <authorList>
            <person name="De Canck E."/>
        </authorList>
    </citation>
    <scope>NUCLEOTIDE SEQUENCE [LARGE SCALE GENOMIC DNA]</scope>
    <source>
        <strain evidence="2 3">LMG 29739</strain>
    </source>
</reference>
<dbReference type="EMBL" id="CADIKF010000027">
    <property type="protein sequence ID" value="CAB3760896.1"/>
    <property type="molecule type" value="Genomic_DNA"/>
</dbReference>
<protein>
    <submittedName>
        <fullName evidence="2">Uncharacterized protein</fullName>
    </submittedName>
</protein>
<organism evidence="2 3">
    <name type="scientific">Paraburkholderia solisilvae</name>
    <dbReference type="NCBI Taxonomy" id="624376"/>
    <lineage>
        <taxon>Bacteria</taxon>
        <taxon>Pseudomonadati</taxon>
        <taxon>Pseudomonadota</taxon>
        <taxon>Betaproteobacteria</taxon>
        <taxon>Burkholderiales</taxon>
        <taxon>Burkholderiaceae</taxon>
        <taxon>Paraburkholderia</taxon>
    </lineage>
</organism>
<dbReference type="AlphaFoldDB" id="A0A6J5E6F4"/>
<evidence type="ECO:0000256" key="1">
    <source>
        <dbReference type="SAM" id="MobiDB-lite"/>
    </source>
</evidence>
<proteinExistence type="predicted"/>
<gene>
    <name evidence="2" type="ORF">LMG29739_03489</name>
</gene>
<name>A0A6J5E6F4_9BURK</name>
<evidence type="ECO:0000313" key="2">
    <source>
        <dbReference type="EMBL" id="CAB3760896.1"/>
    </source>
</evidence>
<feature type="compositionally biased region" description="Basic and acidic residues" evidence="1">
    <location>
        <begin position="23"/>
        <end position="41"/>
    </location>
</feature>
<sequence length="112" mass="12101">MRNLLLQYGVVTAGQGQQIAASAKREQRGEAHAEHEEHRDGGAGQAARRVRTLLPQTLLDGQKFGEDPARLVELGFAAPIGDRVGDVLMFALEIDHLLRVRIPAGLDGLNAL</sequence>
<keyword evidence="3" id="KW-1185">Reference proteome</keyword>
<feature type="region of interest" description="Disordered" evidence="1">
    <location>
        <begin position="19"/>
        <end position="46"/>
    </location>
</feature>
<evidence type="ECO:0000313" key="3">
    <source>
        <dbReference type="Proteomes" id="UP000494329"/>
    </source>
</evidence>